<gene>
    <name evidence="1" type="ORF">P343_02955</name>
</gene>
<dbReference type="Pfam" id="PF06289">
    <property type="entry name" value="FlbD"/>
    <property type="match status" value="1"/>
</dbReference>
<sequence length="92" mass="10384">MSWAFSCPAHFVARMIQLTHFNNQSFILNAFLIEQVESLPDTTITLTNGKKLIVKESPDEVNRKMIQFLKKISLLSGLSAEEGVLRCSKAEE</sequence>
<keyword evidence="2" id="KW-1185">Reference proteome</keyword>
<keyword evidence="1" id="KW-0282">Flagellum</keyword>
<dbReference type="InterPro" id="IPR009384">
    <property type="entry name" value="SwrD-like"/>
</dbReference>
<dbReference type="STRING" id="1395513.P343_02955"/>
<dbReference type="Proteomes" id="UP000018296">
    <property type="component" value="Unassembled WGS sequence"/>
</dbReference>
<reference evidence="1 2" key="1">
    <citation type="journal article" date="2013" name="Genome Announc.">
        <title>Genome Sequence of Sporolactobacillus laevolacticus DSM442, an Efficient Polymer-Grade D-Lactate Producer from Agricultural Waste Cottonseed as a Nitrogen Source.</title>
        <authorList>
            <person name="Wang H."/>
            <person name="Wang L."/>
            <person name="Ju J."/>
            <person name="Yu B."/>
            <person name="Ma Y."/>
        </authorList>
    </citation>
    <scope>NUCLEOTIDE SEQUENCE [LARGE SCALE GENOMIC DNA]</scope>
    <source>
        <strain evidence="1 2">DSM 442</strain>
    </source>
</reference>
<dbReference type="EMBL" id="AWTC01000002">
    <property type="protein sequence ID" value="EST13067.1"/>
    <property type="molecule type" value="Genomic_DNA"/>
</dbReference>
<dbReference type="PANTHER" id="PTHR39185:SF1">
    <property type="entry name" value="SWARMING MOTILITY PROTEIN SWRD"/>
    <property type="match status" value="1"/>
</dbReference>
<dbReference type="AlphaFoldDB" id="V6IZV1"/>
<accession>V6IZV1</accession>
<keyword evidence="1" id="KW-0966">Cell projection</keyword>
<organism evidence="1 2">
    <name type="scientific">Sporolactobacillus laevolacticus DSM 442</name>
    <dbReference type="NCBI Taxonomy" id="1395513"/>
    <lineage>
        <taxon>Bacteria</taxon>
        <taxon>Bacillati</taxon>
        <taxon>Bacillota</taxon>
        <taxon>Bacilli</taxon>
        <taxon>Bacillales</taxon>
        <taxon>Sporolactobacillaceae</taxon>
        <taxon>Sporolactobacillus</taxon>
    </lineage>
</organism>
<keyword evidence="1" id="KW-0969">Cilium</keyword>
<protein>
    <submittedName>
        <fullName evidence="1">Flagellar protein FlbD</fullName>
    </submittedName>
</protein>
<dbReference type="PANTHER" id="PTHR39185">
    <property type="entry name" value="SWARMING MOTILITY PROTEIN SWRD"/>
    <property type="match status" value="1"/>
</dbReference>
<dbReference type="PATRIC" id="fig|1395513.3.peg.601"/>
<proteinExistence type="predicted"/>
<dbReference type="RefSeq" id="WP_023508900.1">
    <property type="nucleotide sequence ID" value="NZ_AWTC01000002.1"/>
</dbReference>
<evidence type="ECO:0000313" key="1">
    <source>
        <dbReference type="EMBL" id="EST13067.1"/>
    </source>
</evidence>
<name>V6IZV1_9BACL</name>
<dbReference type="eggNOG" id="COG1582">
    <property type="taxonomic scope" value="Bacteria"/>
</dbReference>
<evidence type="ECO:0000313" key="2">
    <source>
        <dbReference type="Proteomes" id="UP000018296"/>
    </source>
</evidence>
<comment type="caution">
    <text evidence="1">The sequence shown here is derived from an EMBL/GenBank/DDBJ whole genome shotgun (WGS) entry which is preliminary data.</text>
</comment>